<dbReference type="InterPro" id="IPR041628">
    <property type="entry name" value="ChlI/MoxR_AAA_lid"/>
</dbReference>
<reference evidence="6" key="1">
    <citation type="journal article" date="2007" name="ISME J.">
        <title>Genomic plasticity in prokaryotes: the case of the square haloarchaeon.</title>
        <authorList>
            <person name="Cuadros-Orellana S."/>
            <person name="Martin-Cuadrado A.B."/>
            <person name="Legault B."/>
            <person name="D'Auria G."/>
            <person name="Zhaxybayeva O."/>
            <person name="Papke R.T."/>
            <person name="Rodriguez-Valera F."/>
        </authorList>
    </citation>
    <scope>NUCLEOTIDE SEQUENCE</scope>
</reference>
<feature type="compositionally biased region" description="Polar residues" evidence="4">
    <location>
        <begin position="523"/>
        <end position="551"/>
    </location>
</feature>
<feature type="compositionally biased region" description="Acidic residues" evidence="4">
    <location>
        <begin position="350"/>
        <end position="390"/>
    </location>
</feature>
<evidence type="ECO:0000256" key="2">
    <source>
        <dbReference type="ARBA" id="ARBA00022741"/>
    </source>
</evidence>
<dbReference type="PANTHER" id="PTHR35023:SF1">
    <property type="entry name" value="MG-PROTOPORPHYRIN IX CHELATASE"/>
    <property type="match status" value="1"/>
</dbReference>
<protein>
    <submittedName>
        <fullName evidence="6">Magnesium chelatase</fullName>
    </submittedName>
</protein>
<accession>A5YSG2</accession>
<evidence type="ECO:0000256" key="4">
    <source>
        <dbReference type="SAM" id="MobiDB-lite"/>
    </source>
</evidence>
<dbReference type="PANTHER" id="PTHR35023">
    <property type="entry name" value="CHELATASE-RELATED"/>
    <property type="match status" value="1"/>
</dbReference>
<sequence length="776" mass="82352">MLLNLYCISAKKVDMANSKKTSTPVAFADIVGQDELKNALISVVVNDSLDGLLIQGEKGTAKSTAVRALQTILPEQRVVAECSYGCPPDAPSMQCADCQERMNPSVELRPVPLITLPLGATRERVVGSLSVEAALEGESEFDPGLLAAANRGLLYVDEVNLLDDHLVDIILDAAASGENRVERDGVSVTHPASFTLIGTMNPEEGDLRPQLKDRFALQATVSGLEEIPDRVDVIEQVLEDDQDADDSTDQTNIHLSNNSTDTNSHTAVHERIVRARELLPSVTLPSSFTTDIAELCRDAGVDGHRADIATARAAITFAALAGRTTVIEGDVRRAAELALPHRLQSTPFEDAPDPEDVLDEHFDDEGDSTDNTADDADADTQKNDDDDGDGTDGNNSQVDRSQSEQSSNDDSNRSTEQGTNNDDANIPEHREDRADIDETQDGSNRPPPQSGDSGSDESTSADNDDIDDDESHPNGESGDNQNGGDSDDESDTEQITPRVPGQPSTETAVDPDQSVTRAPDINIDSQNERQNQSNDASNGGSQSGKMDTTNRGARVRTERAAPTDSDVDAGASIRAAASRGADQVTSRDLRQSVRAGETSALVIFAVDASASMRKPMRTAKGVAIELLKDAYQQRDEVALVAFAGDNADVMLPPTDNVSLAARHLKELPTGDQTPLTAGIKTTTEVLSRADPDTGIVVLVTDGRANAVGERPTAAVRSAATTLAAHNPHVVVVDAGSRSRATVTDTIVSVTNGERIPLSALTAERVDAAVSTAQSNR</sequence>
<dbReference type="CDD" id="cd00009">
    <property type="entry name" value="AAA"/>
    <property type="match status" value="1"/>
</dbReference>
<evidence type="ECO:0000256" key="1">
    <source>
        <dbReference type="ARBA" id="ARBA00005799"/>
    </source>
</evidence>
<dbReference type="Pfam" id="PF17863">
    <property type="entry name" value="AAA_lid_2"/>
    <property type="match status" value="1"/>
</dbReference>
<feature type="region of interest" description="Disordered" evidence="4">
    <location>
        <begin position="241"/>
        <end position="264"/>
    </location>
</feature>
<dbReference type="Gene3D" id="1.10.8.80">
    <property type="entry name" value="Magnesium chelatase subunit I, C-Terminal domain"/>
    <property type="match status" value="1"/>
</dbReference>
<dbReference type="Pfam" id="PF01078">
    <property type="entry name" value="Mg_chelatase"/>
    <property type="match status" value="1"/>
</dbReference>
<organism evidence="6">
    <name type="scientific">uncultured haloarchaeon</name>
    <dbReference type="NCBI Taxonomy" id="160804"/>
    <lineage>
        <taxon>Archaea</taxon>
        <taxon>Methanobacteriati</taxon>
        <taxon>Methanobacteriota</taxon>
        <taxon>Stenosarchaea group</taxon>
        <taxon>Halobacteria</taxon>
        <taxon>Halobacteriales</taxon>
        <taxon>Halobacteriaceae</taxon>
        <taxon>environmental samples</taxon>
    </lineage>
</organism>
<feature type="compositionally biased region" description="Polar residues" evidence="4">
    <location>
        <begin position="450"/>
        <end position="461"/>
    </location>
</feature>
<dbReference type="SUPFAM" id="SSF52540">
    <property type="entry name" value="P-loop containing nucleoside triphosphate hydrolases"/>
    <property type="match status" value="1"/>
</dbReference>
<dbReference type="GO" id="GO:0005524">
    <property type="term" value="F:ATP binding"/>
    <property type="evidence" value="ECO:0007669"/>
    <property type="project" value="UniProtKB-KW"/>
</dbReference>
<evidence type="ECO:0000256" key="3">
    <source>
        <dbReference type="ARBA" id="ARBA00022840"/>
    </source>
</evidence>
<proteinExistence type="inferred from homology"/>
<dbReference type="PROSITE" id="PS50234">
    <property type="entry name" value="VWFA"/>
    <property type="match status" value="1"/>
</dbReference>
<dbReference type="InterPro" id="IPR036465">
    <property type="entry name" value="vWFA_dom_sf"/>
</dbReference>
<name>A5YSG2_9EURY</name>
<feature type="domain" description="VWFA" evidence="5">
    <location>
        <begin position="601"/>
        <end position="776"/>
    </location>
</feature>
<keyword evidence="3" id="KW-0067">ATP-binding</keyword>
<dbReference type="Gene3D" id="3.40.50.410">
    <property type="entry name" value="von Willebrand factor, type A domain"/>
    <property type="match status" value="1"/>
</dbReference>
<feature type="region of interest" description="Disordered" evidence="4">
    <location>
        <begin position="343"/>
        <end position="570"/>
    </location>
</feature>
<evidence type="ECO:0000259" key="5">
    <source>
        <dbReference type="PROSITE" id="PS50234"/>
    </source>
</evidence>
<dbReference type="EMBL" id="EF583990">
    <property type="protein sequence ID" value="ABQ75919.1"/>
    <property type="molecule type" value="Genomic_DNA"/>
</dbReference>
<dbReference type="SMART" id="SM00327">
    <property type="entry name" value="VWA"/>
    <property type="match status" value="1"/>
</dbReference>
<dbReference type="InterPro" id="IPR000523">
    <property type="entry name" value="Mg_chelatse_chII-like_cat_dom"/>
</dbReference>
<evidence type="ECO:0000313" key="6">
    <source>
        <dbReference type="EMBL" id="ABQ75919.1"/>
    </source>
</evidence>
<dbReference type="SUPFAM" id="SSF53300">
    <property type="entry name" value="vWA-like"/>
    <property type="match status" value="1"/>
</dbReference>
<comment type="similarity">
    <text evidence="1">Belongs to the Mg-chelatase subunits D/I family.</text>
</comment>
<dbReference type="InterPro" id="IPR002035">
    <property type="entry name" value="VWF_A"/>
</dbReference>
<feature type="compositionally biased region" description="Polar residues" evidence="4">
    <location>
        <begin position="252"/>
        <end position="264"/>
    </location>
</feature>
<dbReference type="Gene3D" id="3.40.50.300">
    <property type="entry name" value="P-loop containing nucleotide triphosphate hydrolases"/>
    <property type="match status" value="1"/>
</dbReference>
<keyword evidence="2" id="KW-0547">Nucleotide-binding</keyword>
<feature type="compositionally biased region" description="Low complexity" evidence="4">
    <location>
        <begin position="474"/>
        <end position="484"/>
    </location>
</feature>
<dbReference type="AlphaFoldDB" id="A5YSG2"/>
<dbReference type="InterPro" id="IPR027417">
    <property type="entry name" value="P-loop_NTPase"/>
</dbReference>
<dbReference type="Pfam" id="PF13519">
    <property type="entry name" value="VWA_2"/>
    <property type="match status" value="1"/>
</dbReference>
<dbReference type="InterPro" id="IPR052989">
    <property type="entry name" value="Mg-chelatase_DI-like"/>
</dbReference>